<evidence type="ECO:0000313" key="1">
    <source>
        <dbReference type="EMBL" id="KAG0564346.1"/>
    </source>
</evidence>
<comment type="caution">
    <text evidence="1">The sequence shown here is derived from an EMBL/GenBank/DDBJ whole genome shotgun (WGS) entry which is preliminary data.</text>
</comment>
<evidence type="ECO:0000313" key="2">
    <source>
        <dbReference type="Proteomes" id="UP000822688"/>
    </source>
</evidence>
<keyword evidence="2" id="KW-1185">Reference proteome</keyword>
<dbReference type="EMBL" id="CM026429">
    <property type="protein sequence ID" value="KAG0564346.1"/>
    <property type="molecule type" value="Genomic_DNA"/>
</dbReference>
<dbReference type="Proteomes" id="UP000822688">
    <property type="component" value="Chromosome 8"/>
</dbReference>
<gene>
    <name evidence="1" type="ORF">KC19_8G103100</name>
</gene>
<dbReference type="AlphaFoldDB" id="A0A8T0GXD7"/>
<proteinExistence type="predicted"/>
<sequence length="102" mass="11379">MWADRVTAESFKELAPDEGWCGSLCVLLGGLRIAGRAQVLGVQTLQTVARIKGRTSEVPSRDIREWGLLAWSRAHLWPLMNSRTTMFVFWVKIIVACGHVLG</sequence>
<accession>A0A8T0GXD7</accession>
<reference evidence="1" key="1">
    <citation type="submission" date="2020-06" db="EMBL/GenBank/DDBJ databases">
        <title>WGS assembly of Ceratodon purpureus strain R40.</title>
        <authorList>
            <person name="Carey S.B."/>
            <person name="Jenkins J."/>
            <person name="Shu S."/>
            <person name="Lovell J.T."/>
            <person name="Sreedasyam A."/>
            <person name="Maumus F."/>
            <person name="Tiley G.P."/>
            <person name="Fernandez-Pozo N."/>
            <person name="Barry K."/>
            <person name="Chen C."/>
            <person name="Wang M."/>
            <person name="Lipzen A."/>
            <person name="Daum C."/>
            <person name="Saski C.A."/>
            <person name="Payton A.C."/>
            <person name="Mcbreen J.C."/>
            <person name="Conrad R.E."/>
            <person name="Kollar L.M."/>
            <person name="Olsson S."/>
            <person name="Huttunen S."/>
            <person name="Landis J.B."/>
            <person name="Wickett N.J."/>
            <person name="Johnson M.G."/>
            <person name="Rensing S.A."/>
            <person name="Grimwood J."/>
            <person name="Schmutz J."/>
            <person name="Mcdaniel S.F."/>
        </authorList>
    </citation>
    <scope>NUCLEOTIDE SEQUENCE</scope>
    <source>
        <strain evidence="1">R40</strain>
    </source>
</reference>
<organism evidence="1 2">
    <name type="scientific">Ceratodon purpureus</name>
    <name type="common">Fire moss</name>
    <name type="synonym">Dicranum purpureum</name>
    <dbReference type="NCBI Taxonomy" id="3225"/>
    <lineage>
        <taxon>Eukaryota</taxon>
        <taxon>Viridiplantae</taxon>
        <taxon>Streptophyta</taxon>
        <taxon>Embryophyta</taxon>
        <taxon>Bryophyta</taxon>
        <taxon>Bryophytina</taxon>
        <taxon>Bryopsida</taxon>
        <taxon>Dicranidae</taxon>
        <taxon>Pseudoditrichales</taxon>
        <taxon>Ditrichaceae</taxon>
        <taxon>Ceratodon</taxon>
    </lineage>
</organism>
<name>A0A8T0GXD7_CERPU</name>
<protein>
    <submittedName>
        <fullName evidence="1">Uncharacterized protein</fullName>
    </submittedName>
</protein>